<organism evidence="1 2">
    <name type="scientific">Rhizorhabdus histidinilytica</name>
    <dbReference type="NCBI Taxonomy" id="439228"/>
    <lineage>
        <taxon>Bacteria</taxon>
        <taxon>Pseudomonadati</taxon>
        <taxon>Pseudomonadota</taxon>
        <taxon>Alphaproteobacteria</taxon>
        <taxon>Sphingomonadales</taxon>
        <taxon>Sphingomonadaceae</taxon>
        <taxon>Rhizorhabdus</taxon>
    </lineage>
</organism>
<proteinExistence type="predicted"/>
<gene>
    <name evidence="1" type="ORF">SAMN06295920_10450</name>
</gene>
<dbReference type="EMBL" id="FUYM01000004">
    <property type="protein sequence ID" value="SKB58622.1"/>
    <property type="molecule type" value="Genomic_DNA"/>
</dbReference>
<dbReference type="AlphaFoldDB" id="A0A1T5CGI7"/>
<dbReference type="SUPFAM" id="SSF55729">
    <property type="entry name" value="Acyl-CoA N-acyltransferases (Nat)"/>
    <property type="match status" value="1"/>
</dbReference>
<keyword evidence="2" id="KW-1185">Reference proteome</keyword>
<sequence>MRTYDPSVLNRIANHPEVKPYFGPGGVEVYFDELAALPNDYALLCNGEDAGAIFEWSGPGIWQMHYLSLPSCRGRRCIAEFRRMIDWMFEQEGARTIWGQTPIANKAARWLNRQLGGTSYGIREHHISGPCELFKVER</sequence>
<protein>
    <recommendedName>
        <fullName evidence="3">N-acetyltransferase domain-containing protein</fullName>
    </recommendedName>
</protein>
<evidence type="ECO:0000313" key="2">
    <source>
        <dbReference type="Proteomes" id="UP000189818"/>
    </source>
</evidence>
<dbReference type="InterPro" id="IPR016181">
    <property type="entry name" value="Acyl_CoA_acyltransferase"/>
</dbReference>
<dbReference type="Gene3D" id="3.40.630.30">
    <property type="match status" value="1"/>
</dbReference>
<evidence type="ECO:0000313" key="1">
    <source>
        <dbReference type="EMBL" id="SKB58622.1"/>
    </source>
</evidence>
<evidence type="ECO:0008006" key="3">
    <source>
        <dbReference type="Google" id="ProtNLM"/>
    </source>
</evidence>
<dbReference type="STRING" id="439228.SAMN06295920_10450"/>
<dbReference type="Proteomes" id="UP000189818">
    <property type="component" value="Unassembled WGS sequence"/>
</dbReference>
<reference evidence="2" key="1">
    <citation type="submission" date="2017-02" db="EMBL/GenBank/DDBJ databases">
        <authorList>
            <person name="Varghese N."/>
            <person name="Submissions S."/>
        </authorList>
    </citation>
    <scope>NUCLEOTIDE SEQUENCE [LARGE SCALE GENOMIC DNA]</scope>
    <source>
        <strain evidence="2">UM2</strain>
    </source>
</reference>
<accession>A0A1T5CGI7</accession>
<name>A0A1T5CGI7_9SPHN</name>